<accession>K0IL99</accession>
<dbReference type="InterPro" id="IPR015421">
    <property type="entry name" value="PyrdxlP-dep_Trfase_major"/>
</dbReference>
<dbReference type="InterPro" id="IPR005814">
    <property type="entry name" value="Aminotrans_3"/>
</dbReference>
<dbReference type="GO" id="GO:0008483">
    <property type="term" value="F:transaminase activity"/>
    <property type="evidence" value="ECO:0007669"/>
    <property type="project" value="InterPro"/>
</dbReference>
<sequence length="259" mass="28362">MPAGVTDSIFISNARGSHVLDVDGNEYIDYKLGHGPVILGHGHPAVLDKVHQYDKRGAIYGSDTPLEVTLAEKIRSIVPSAEMIRYHISGTEATMHAIKIARACTGKEKILKFEGQYHGIHDYVSFSTEPGTESRRGTAQPDSIGIPKAIGKLTLVSEWNDFDVVEKTVKKHSDNIAAIITEPIIANAAVIPPRDSYLKFLRELCDKNGIVLIFDEVKTGFRVAKGGAQELLGVKPHLTTPAKSLGNSIPFRRWSGQRK</sequence>
<dbReference type="Gene3D" id="3.40.640.10">
    <property type="entry name" value="Type I PLP-dependent aspartate aminotransferase-like (Major domain)"/>
    <property type="match status" value="1"/>
</dbReference>
<dbReference type="PATRIC" id="fig|1237085.11.peg.3343"/>
<evidence type="ECO:0000256" key="2">
    <source>
        <dbReference type="ARBA" id="ARBA00001933"/>
    </source>
</evidence>
<dbReference type="OrthoDB" id="6524at2157"/>
<comment type="pathway">
    <text evidence="5">Porphyrin-containing compound metabolism.</text>
</comment>
<keyword evidence="3" id="KW-0663">Pyridoxal phosphate</keyword>
<dbReference type="KEGG" id="nga:Ngar_c33530"/>
<comment type="cofactor">
    <cofactor evidence="2">
        <name>pyridoxal 5'-phosphate</name>
        <dbReference type="ChEBI" id="CHEBI:597326"/>
    </cofactor>
</comment>
<dbReference type="PROSITE" id="PS00600">
    <property type="entry name" value="AA_TRANSFER_CLASS_3"/>
    <property type="match status" value="1"/>
</dbReference>
<dbReference type="RefSeq" id="WP_015020801.1">
    <property type="nucleotide sequence ID" value="NC_018719.1"/>
</dbReference>
<keyword evidence="4 6" id="KW-0413">Isomerase</keyword>
<dbReference type="PANTHER" id="PTHR43713">
    <property type="entry name" value="GLUTAMATE-1-SEMIALDEHYDE 2,1-AMINOMUTASE"/>
    <property type="match status" value="1"/>
</dbReference>
<evidence type="ECO:0000313" key="6">
    <source>
        <dbReference type="EMBL" id="AFU60268.1"/>
    </source>
</evidence>
<dbReference type="EC" id="5.4.3.8" evidence="6"/>
<dbReference type="Pfam" id="PF00202">
    <property type="entry name" value="Aminotran_3"/>
    <property type="match status" value="1"/>
</dbReference>
<name>K0IL99_NITGG</name>
<dbReference type="PANTHER" id="PTHR43713:SF3">
    <property type="entry name" value="GLUTAMATE-1-SEMIALDEHYDE 2,1-AMINOMUTASE 1, CHLOROPLASTIC-RELATED"/>
    <property type="match status" value="1"/>
</dbReference>
<dbReference type="EMBL" id="CP002408">
    <property type="protein sequence ID" value="AFU60268.1"/>
    <property type="molecule type" value="Genomic_DNA"/>
</dbReference>
<comment type="catalytic activity">
    <reaction evidence="1">
        <text>(S)-4-amino-5-oxopentanoate = 5-aminolevulinate</text>
        <dbReference type="Rhea" id="RHEA:14265"/>
        <dbReference type="ChEBI" id="CHEBI:57501"/>
        <dbReference type="ChEBI" id="CHEBI:356416"/>
        <dbReference type="EC" id="5.4.3.8"/>
    </reaction>
</comment>
<evidence type="ECO:0000256" key="1">
    <source>
        <dbReference type="ARBA" id="ARBA00001579"/>
    </source>
</evidence>
<dbReference type="GO" id="GO:0030170">
    <property type="term" value="F:pyridoxal phosphate binding"/>
    <property type="evidence" value="ECO:0007669"/>
    <property type="project" value="InterPro"/>
</dbReference>
<dbReference type="AlphaFoldDB" id="K0IL99"/>
<dbReference type="HOGENOM" id="CLU_016922_1_1_2"/>
<dbReference type="InterPro" id="IPR015422">
    <property type="entry name" value="PyrdxlP-dep_Trfase_small"/>
</dbReference>
<dbReference type="Proteomes" id="UP000008037">
    <property type="component" value="Chromosome"/>
</dbReference>
<evidence type="ECO:0000256" key="5">
    <source>
        <dbReference type="ARBA" id="ARBA00023444"/>
    </source>
</evidence>
<dbReference type="STRING" id="1237085.Ngar_c33530"/>
<proteinExistence type="predicted"/>
<dbReference type="GO" id="GO:0042286">
    <property type="term" value="F:glutamate-1-semialdehyde 2,1-aminomutase activity"/>
    <property type="evidence" value="ECO:0007669"/>
    <property type="project" value="UniProtKB-EC"/>
</dbReference>
<evidence type="ECO:0000256" key="3">
    <source>
        <dbReference type="ARBA" id="ARBA00022898"/>
    </source>
</evidence>
<dbReference type="InterPro" id="IPR015424">
    <property type="entry name" value="PyrdxlP-dep_Trfase"/>
</dbReference>
<dbReference type="GeneID" id="13797163"/>
<dbReference type="SUPFAM" id="SSF53383">
    <property type="entry name" value="PLP-dependent transferases"/>
    <property type="match status" value="1"/>
</dbReference>
<gene>
    <name evidence="6" type="primary">hemL3</name>
    <name evidence="6" type="ordered locus">Ngar_c33530</name>
</gene>
<organism evidence="6 7">
    <name type="scientific">Nitrososphaera gargensis (strain Ga9.2)</name>
    <dbReference type="NCBI Taxonomy" id="1237085"/>
    <lineage>
        <taxon>Archaea</taxon>
        <taxon>Nitrososphaerota</taxon>
        <taxon>Nitrososphaeria</taxon>
        <taxon>Nitrososphaerales</taxon>
        <taxon>Nitrososphaeraceae</taxon>
        <taxon>Nitrososphaera</taxon>
    </lineage>
</organism>
<dbReference type="InterPro" id="IPR049704">
    <property type="entry name" value="Aminotrans_3_PPA_site"/>
</dbReference>
<dbReference type="InParanoid" id="K0IL99"/>
<protein>
    <submittedName>
        <fullName evidence="6">Glutamate-1-semialdehyde 2,1-aminomutase</fullName>
        <ecNumber evidence="6">5.4.3.8</ecNumber>
    </submittedName>
</protein>
<evidence type="ECO:0000313" key="7">
    <source>
        <dbReference type="Proteomes" id="UP000008037"/>
    </source>
</evidence>
<keyword evidence="7" id="KW-1185">Reference proteome</keyword>
<reference evidence="6 7" key="1">
    <citation type="journal article" date="2012" name="Environ. Microbiol.">
        <title>The genome of the ammonia-oxidizing Candidatus Nitrososphaera gargensis: insights into metabolic versatility and environmental adaptations.</title>
        <authorList>
            <person name="Spang A."/>
            <person name="Poehlein A."/>
            <person name="Offre P."/>
            <person name="Zumbragel S."/>
            <person name="Haider S."/>
            <person name="Rychlik N."/>
            <person name="Nowka B."/>
            <person name="Schmeisser C."/>
            <person name="Lebedeva E.V."/>
            <person name="Rattei T."/>
            <person name="Bohm C."/>
            <person name="Schmid M."/>
            <person name="Galushko A."/>
            <person name="Hatzenpichler R."/>
            <person name="Weinmaier T."/>
            <person name="Daniel R."/>
            <person name="Schleper C."/>
            <person name="Spieck E."/>
            <person name="Streit W."/>
            <person name="Wagner M."/>
        </authorList>
    </citation>
    <scope>NUCLEOTIDE SEQUENCE [LARGE SCALE GENOMIC DNA]</scope>
    <source>
        <strain evidence="7">Ga9.2</strain>
    </source>
</reference>
<dbReference type="Gene3D" id="3.90.1150.10">
    <property type="entry name" value="Aspartate Aminotransferase, domain 1"/>
    <property type="match status" value="1"/>
</dbReference>
<evidence type="ECO:0000256" key="4">
    <source>
        <dbReference type="ARBA" id="ARBA00023235"/>
    </source>
</evidence>